<reference evidence="1 2" key="1">
    <citation type="submission" date="2023-03" db="EMBL/GenBank/DDBJ databases">
        <title>Muricauda XX sp. nov. and Muricauda XXX sp. nov., two novel species isolated from Okinawa Trough.</title>
        <authorList>
            <person name="Cao W."/>
            <person name="Deng X."/>
        </authorList>
    </citation>
    <scope>NUCLEOTIDE SEQUENCE [LARGE SCALE GENOMIC DNA]</scope>
    <source>
        <strain evidence="1 2">81s02</strain>
    </source>
</reference>
<gene>
    <name evidence="1" type="ORF">PY091_05250</name>
</gene>
<accession>A0ABT5XL43</accession>
<name>A0ABT5XL43_9FLAO</name>
<organism evidence="1 2">
    <name type="scientific">Flagellimonas okinawensis</name>
    <dbReference type="NCBI Taxonomy" id="3031324"/>
    <lineage>
        <taxon>Bacteria</taxon>
        <taxon>Pseudomonadati</taxon>
        <taxon>Bacteroidota</taxon>
        <taxon>Flavobacteriia</taxon>
        <taxon>Flavobacteriales</taxon>
        <taxon>Flavobacteriaceae</taxon>
        <taxon>Flagellimonas</taxon>
    </lineage>
</organism>
<dbReference type="Proteomes" id="UP001217083">
    <property type="component" value="Unassembled WGS sequence"/>
</dbReference>
<dbReference type="EMBL" id="JARFVA010000001">
    <property type="protein sequence ID" value="MDF0706613.1"/>
    <property type="molecule type" value="Genomic_DNA"/>
</dbReference>
<dbReference type="RefSeq" id="WP_275648646.1">
    <property type="nucleotide sequence ID" value="NZ_JARFVA010000001.1"/>
</dbReference>
<keyword evidence="2" id="KW-1185">Reference proteome</keyword>
<evidence type="ECO:0000313" key="1">
    <source>
        <dbReference type="EMBL" id="MDF0706613.1"/>
    </source>
</evidence>
<protein>
    <recommendedName>
        <fullName evidence="3">DNA-binding protein</fullName>
    </recommendedName>
</protein>
<sequence>MKEIKAFENFGIKSGKETYATRVQIEQLYEVPRKTLADNINTLKQDGLISGAKIRHTANDGKQYKTEVYDLNEVIAIGFRLRSDTAIRLQRYATNLVSSKIRGLEEQRRLLEIELSFAWNKSDNDDLYR</sequence>
<evidence type="ECO:0008006" key="3">
    <source>
        <dbReference type="Google" id="ProtNLM"/>
    </source>
</evidence>
<comment type="caution">
    <text evidence="1">The sequence shown here is derived from an EMBL/GenBank/DDBJ whole genome shotgun (WGS) entry which is preliminary data.</text>
</comment>
<proteinExistence type="predicted"/>
<evidence type="ECO:0000313" key="2">
    <source>
        <dbReference type="Proteomes" id="UP001217083"/>
    </source>
</evidence>